<evidence type="ECO:0000313" key="2">
    <source>
        <dbReference type="EMBL" id="CAA3010722.1"/>
    </source>
</evidence>
<organism evidence="2 3">
    <name type="scientific">Olea europaea subsp. europaea</name>
    <dbReference type="NCBI Taxonomy" id="158383"/>
    <lineage>
        <taxon>Eukaryota</taxon>
        <taxon>Viridiplantae</taxon>
        <taxon>Streptophyta</taxon>
        <taxon>Embryophyta</taxon>
        <taxon>Tracheophyta</taxon>
        <taxon>Spermatophyta</taxon>
        <taxon>Magnoliopsida</taxon>
        <taxon>eudicotyledons</taxon>
        <taxon>Gunneridae</taxon>
        <taxon>Pentapetalae</taxon>
        <taxon>asterids</taxon>
        <taxon>lamiids</taxon>
        <taxon>Lamiales</taxon>
        <taxon>Oleaceae</taxon>
        <taxon>Oleeae</taxon>
        <taxon>Olea</taxon>
    </lineage>
</organism>
<gene>
    <name evidence="2" type="ORF">OLEA9_A013740</name>
</gene>
<feature type="compositionally biased region" description="Basic and acidic residues" evidence="1">
    <location>
        <begin position="74"/>
        <end position="83"/>
    </location>
</feature>
<dbReference type="EMBL" id="CACTIH010007350">
    <property type="protein sequence ID" value="CAA3010722.1"/>
    <property type="molecule type" value="Genomic_DNA"/>
</dbReference>
<feature type="region of interest" description="Disordered" evidence="1">
    <location>
        <begin position="74"/>
        <end position="102"/>
    </location>
</feature>
<proteinExistence type="predicted"/>
<accession>A0A8S0U3J3</accession>
<sequence length="312" mass="34586">MQFGDTGDTGTSVLVQSHIPRPWLSIIIDGCKVHSSDVEDDNDDNLVDTPLRRKKISSHFHPPTEEHAKREYYPTEPKGHDIHTSAQSQATRADDEPQPAEQSIDQLIRVQGEIRLDMTKIRSSMTFLSDFVTTLISSKMDTILAKASEKSEAHSVGDALQQEKGKMDLADEIEYPFFPPTPSFDLGVASTPIISNEIDVIIAGMVKDCEIEEQADVATKTINEDQGSPPSSLTLGLPIKRAPRPTRTLQSPSITGAGKQIKLSDDAIVFDKHDKKADNADVVAFQNWFNRGYKLRNKYVHLKSCALIYKVG</sequence>
<dbReference type="AlphaFoldDB" id="A0A8S0U3J3"/>
<evidence type="ECO:0000313" key="3">
    <source>
        <dbReference type="Proteomes" id="UP000594638"/>
    </source>
</evidence>
<dbReference type="Gramene" id="OE9A013740T1">
    <property type="protein sequence ID" value="OE9A013740C1"/>
    <property type="gene ID" value="OE9A013740"/>
</dbReference>
<dbReference type="Proteomes" id="UP000594638">
    <property type="component" value="Unassembled WGS sequence"/>
</dbReference>
<comment type="caution">
    <text evidence="2">The sequence shown here is derived from an EMBL/GenBank/DDBJ whole genome shotgun (WGS) entry which is preliminary data.</text>
</comment>
<protein>
    <submittedName>
        <fullName evidence="2">Uncharacterized protein</fullName>
    </submittedName>
</protein>
<evidence type="ECO:0000256" key="1">
    <source>
        <dbReference type="SAM" id="MobiDB-lite"/>
    </source>
</evidence>
<keyword evidence="3" id="KW-1185">Reference proteome</keyword>
<name>A0A8S0U3J3_OLEEU</name>
<reference evidence="2 3" key="1">
    <citation type="submission" date="2019-12" db="EMBL/GenBank/DDBJ databases">
        <authorList>
            <person name="Alioto T."/>
            <person name="Alioto T."/>
            <person name="Gomez Garrido J."/>
        </authorList>
    </citation>
    <scope>NUCLEOTIDE SEQUENCE [LARGE SCALE GENOMIC DNA]</scope>
</reference>